<evidence type="ECO:0000256" key="5">
    <source>
        <dbReference type="ARBA" id="ARBA00022884"/>
    </source>
</evidence>
<dbReference type="GeneID" id="77924530"/>
<evidence type="ECO:0000313" key="9">
    <source>
        <dbReference type="Proteomes" id="UP000423482"/>
    </source>
</evidence>
<dbReference type="KEGG" id="vg:77924530"/>
<dbReference type="EMBL" id="MK814760">
    <property type="protein sequence ID" value="QGT55126.1"/>
    <property type="molecule type" value="Genomic_DNA"/>
</dbReference>
<evidence type="ECO:0000259" key="7">
    <source>
        <dbReference type="PROSITE" id="PS50988"/>
    </source>
</evidence>
<dbReference type="InterPro" id="IPR008858">
    <property type="entry name" value="TROVE_dom"/>
</dbReference>
<proteinExistence type="inferred from homology"/>
<accession>A0A650EY94</accession>
<protein>
    <submittedName>
        <fullName evidence="8">Ro-like RNA binding protein</fullName>
    </submittedName>
</protein>
<feature type="domain" description="TROVE" evidence="7">
    <location>
        <begin position="24"/>
        <end position="360"/>
    </location>
</feature>
<evidence type="ECO:0000256" key="2">
    <source>
        <dbReference type="ARBA" id="ARBA00007814"/>
    </source>
</evidence>
<dbReference type="PROSITE" id="PS50988">
    <property type="entry name" value="TROVE"/>
    <property type="match status" value="1"/>
</dbReference>
<comment type="subcellular location">
    <subcellularLocation>
        <location evidence="1">Cytoplasm</location>
    </subcellularLocation>
</comment>
<evidence type="ECO:0000313" key="8">
    <source>
        <dbReference type="EMBL" id="QGT55126.1"/>
    </source>
</evidence>
<evidence type="ECO:0000256" key="3">
    <source>
        <dbReference type="ARBA" id="ARBA00022490"/>
    </source>
</evidence>
<evidence type="ECO:0000256" key="1">
    <source>
        <dbReference type="ARBA" id="ARBA00004496"/>
    </source>
</evidence>
<dbReference type="GO" id="GO:0003723">
    <property type="term" value="F:RNA binding"/>
    <property type="evidence" value="ECO:0007669"/>
    <property type="project" value="UniProtKB-KW"/>
</dbReference>
<sequence length="537" mass="58434">MADALRSVSNRVTVQTQRADRRQVKNNAGGYTFKLSPRAQVRRFLILGVDGGTYYQNAPELARDNAGVIEALAASDPKTLVDEILDVGTNGLAPRANPVLFALAMASSASINEDAEQRSRALAALPEIARTATQLFIFLNYAQQFRGWGPSLRKAVSAWYLEKSVDRAALQVVKYRQREGWTHRDVLRQAHPSAKTPEQAKLFDYACGRDVELDGDDALRVIEGFEKAKRANVKDLPKLVAEYRLTWEMLPDEGVTDAKVWQALLDNGLPQTALMRQLPRLTNMGLLTGSNLRAVTRQLSDAERISKGRIHPFNVLNALATYSSGRGFRGNSTWSPVRQVVDALDAAFYTAFKNVPSTGKSHMLALDVSGSMAAQIMNSALSARAASTAMAMITAAAEPESLIVGFTSEGGGWFNSALTPLDVSPRRRLDDNVAATNRLPFGGTDCALPMLYAKKNKLEVEQFVVYTDSETWAGNVHPHQALRQYREFSGIDAKLVVVGMTSTGFTIADPSDSGMLDVVGFDSSAPALISEFTAGAV</sequence>
<keyword evidence="9" id="KW-1185">Reference proteome</keyword>
<keyword evidence="3" id="KW-0963">Cytoplasm</keyword>
<dbReference type="PANTHER" id="PTHR14202">
    <property type="entry name" value="60 KDA RIBONUCLEOPROTEIN SSA/RO"/>
    <property type="match status" value="1"/>
</dbReference>
<dbReference type="Proteomes" id="UP000423482">
    <property type="component" value="Segment"/>
</dbReference>
<keyword evidence="4" id="KW-0479">Metal-binding</keyword>
<name>A0A650EY94_9CAUD</name>
<dbReference type="GO" id="GO:1990904">
    <property type="term" value="C:ribonucleoprotein complex"/>
    <property type="evidence" value="ECO:0007669"/>
    <property type="project" value="UniProtKB-KW"/>
</dbReference>
<keyword evidence="5" id="KW-0694">RNA-binding</keyword>
<reference evidence="8 9" key="1">
    <citation type="submission" date="2019-04" db="EMBL/GenBank/DDBJ databases">
        <authorList>
            <person name="Pope W.H."/>
            <person name="Garlena R.A."/>
            <person name="Russell D.A."/>
            <person name="Jacobs-Sera D."/>
            <person name="Hatfull G.F."/>
        </authorList>
    </citation>
    <scope>NUCLEOTIDE SEQUENCE [LARGE SCALE GENOMIC DNA]</scope>
</reference>
<evidence type="ECO:0000256" key="6">
    <source>
        <dbReference type="ARBA" id="ARBA00023274"/>
    </source>
</evidence>
<evidence type="ECO:0000256" key="4">
    <source>
        <dbReference type="ARBA" id="ARBA00022723"/>
    </source>
</evidence>
<dbReference type="RefSeq" id="YP_010649013.1">
    <property type="nucleotide sequence ID" value="NC_070763.1"/>
</dbReference>
<dbReference type="PANTHER" id="PTHR14202:SF0">
    <property type="entry name" value="RNA-BINDING PROTEIN RO60"/>
    <property type="match status" value="1"/>
</dbReference>
<dbReference type="InterPro" id="IPR036465">
    <property type="entry name" value="vWFA_dom_sf"/>
</dbReference>
<gene>
    <name evidence="8" type="primary">165</name>
    <name evidence="8" type="ORF">SEA_FORZA_165</name>
</gene>
<keyword evidence="6" id="KW-0687">Ribonucleoprotein</keyword>
<organism evidence="8 9">
    <name type="scientific">Gordonia phage Forza</name>
    <dbReference type="NCBI Taxonomy" id="2571247"/>
    <lineage>
        <taxon>Viruses</taxon>
        <taxon>Duplodnaviria</taxon>
        <taxon>Heunggongvirae</taxon>
        <taxon>Uroviricota</taxon>
        <taxon>Caudoviricetes</taxon>
        <taxon>Forzavirus</taxon>
        <taxon>Forzavirus forza</taxon>
    </lineage>
</organism>
<dbReference type="SUPFAM" id="SSF140864">
    <property type="entry name" value="TROVE domain-like"/>
    <property type="match status" value="1"/>
</dbReference>
<dbReference type="InterPro" id="IPR056800">
    <property type="entry name" value="vWA_Ro60"/>
</dbReference>
<dbReference type="Gene3D" id="3.40.50.410">
    <property type="entry name" value="von Willebrand factor, type A domain"/>
    <property type="match status" value="2"/>
</dbReference>
<comment type="similarity">
    <text evidence="2">Belongs to the Ro 60 kDa family.</text>
</comment>
<dbReference type="Pfam" id="PF25045">
    <property type="entry name" value="vWA_Ro60"/>
    <property type="match status" value="1"/>
</dbReference>
<dbReference type="GO" id="GO:0046872">
    <property type="term" value="F:metal ion binding"/>
    <property type="evidence" value="ECO:0007669"/>
    <property type="project" value="UniProtKB-KW"/>
</dbReference>
<dbReference type="SUPFAM" id="SSF53300">
    <property type="entry name" value="vWA-like"/>
    <property type="match status" value="1"/>
</dbReference>
<dbReference type="InterPro" id="IPR040322">
    <property type="entry name" value="TROVE2"/>
</dbReference>
<dbReference type="Pfam" id="PF05731">
    <property type="entry name" value="TROVE"/>
    <property type="match status" value="2"/>
</dbReference>
<dbReference type="InterPro" id="IPR037214">
    <property type="entry name" value="TROVE_dom_sf"/>
</dbReference>